<dbReference type="Pfam" id="PF17820">
    <property type="entry name" value="PDZ_6"/>
    <property type="match status" value="1"/>
</dbReference>
<dbReference type="EMBL" id="CP030759">
    <property type="protein sequence ID" value="AXA36358.1"/>
    <property type="molecule type" value="Genomic_DNA"/>
</dbReference>
<dbReference type="Gene3D" id="2.30.42.10">
    <property type="match status" value="1"/>
</dbReference>
<comment type="similarity">
    <text evidence="1 5">Belongs to the peptidase S41A family.</text>
</comment>
<dbReference type="PROSITE" id="PS50106">
    <property type="entry name" value="PDZ"/>
    <property type="match status" value="1"/>
</dbReference>
<keyword evidence="7" id="KW-0472">Membrane</keyword>
<dbReference type="NCBIfam" id="TIGR00225">
    <property type="entry name" value="prc"/>
    <property type="match status" value="1"/>
</dbReference>
<sequence length="544" mass="60082">MSDKPKRRFSEKHLYYATVALIVVSLMLVGTFARAVKKADDDQFWEFTAMFSEIYKEIQERYVEEVDSKKLFEGALQGMFLTLDPHSQYLDPDNYSQLEKDTEGAFSGVGLHITIRDGVLTVIAPIPGSPAAKAGVRPWDRIIEIDGKKTEGITIIEAVKKLTGPSGTTVTIKVYREGEPDFLTFTLVRKNIKVESVYYKMLDDKIGYARVAKFSDATSRDLRKAIEFFKEKNAKGIILDLRFNAGGLLKEAIDVSNLFLPKGKVIVSTKGRMKNQNQEFRAENDPVTDLPLIVLINKGSASASEIVAGAIKDHRRGVILGVKGSRSYGKGSVQTIEELAHSFEKDENGNYRPAAIRLTTARYYTPSGVSIDKVGVTPDIAVELPKGHEGELLKHGLYGDPPMEEEEVTTTPSRFTWKSNPLETTAPAGSTPAPSDDELNNEGSLQGSAVKSKDEQTTLPEPKKIIPLDRKLFPDAEVEGEAKKEEKKPKKNGQFVDYQLEVARRLLLDYIEKGKDFFAPDSGMPPAVASGQDQATSQAVSLAQ</sequence>
<dbReference type="InterPro" id="IPR036034">
    <property type="entry name" value="PDZ_sf"/>
</dbReference>
<dbReference type="InterPro" id="IPR005151">
    <property type="entry name" value="Tail-specific_protease"/>
</dbReference>
<feature type="compositionally biased region" description="Polar residues" evidence="6">
    <location>
        <begin position="531"/>
        <end position="544"/>
    </location>
</feature>
<dbReference type="Gene3D" id="3.30.750.44">
    <property type="match status" value="1"/>
</dbReference>
<dbReference type="GO" id="GO:0006508">
    <property type="term" value="P:proteolysis"/>
    <property type="evidence" value="ECO:0007669"/>
    <property type="project" value="UniProtKB-KW"/>
</dbReference>
<evidence type="ECO:0000256" key="3">
    <source>
        <dbReference type="ARBA" id="ARBA00022801"/>
    </source>
</evidence>
<evidence type="ECO:0000259" key="8">
    <source>
        <dbReference type="PROSITE" id="PS50106"/>
    </source>
</evidence>
<evidence type="ECO:0000256" key="6">
    <source>
        <dbReference type="SAM" id="MobiDB-lite"/>
    </source>
</evidence>
<gene>
    <name evidence="9" type="ORF">BRCON_1581</name>
</gene>
<evidence type="ECO:0000313" key="10">
    <source>
        <dbReference type="Proteomes" id="UP000262583"/>
    </source>
</evidence>
<keyword evidence="3 5" id="KW-0378">Hydrolase</keyword>
<feature type="compositionally biased region" description="Basic and acidic residues" evidence="6">
    <location>
        <begin position="451"/>
        <end position="488"/>
    </location>
</feature>
<dbReference type="PANTHER" id="PTHR32060:SF30">
    <property type="entry name" value="CARBOXY-TERMINAL PROCESSING PROTEASE CTPA"/>
    <property type="match status" value="1"/>
</dbReference>
<dbReference type="CDD" id="cd06782">
    <property type="entry name" value="cpPDZ_CPP-like"/>
    <property type="match status" value="1"/>
</dbReference>
<dbReference type="CDD" id="cd07560">
    <property type="entry name" value="Peptidase_S41_CPP"/>
    <property type="match status" value="1"/>
</dbReference>
<keyword evidence="4 5" id="KW-0720">Serine protease</keyword>
<protein>
    <submittedName>
        <fullName evidence="9">Carboxyl-terminal protease</fullName>
    </submittedName>
</protein>
<accession>A0A2Z4Y699</accession>
<evidence type="ECO:0000256" key="5">
    <source>
        <dbReference type="RuleBase" id="RU004404"/>
    </source>
</evidence>
<feature type="region of interest" description="Disordered" evidence="6">
    <location>
        <begin position="518"/>
        <end position="544"/>
    </location>
</feature>
<dbReference type="InterPro" id="IPR041489">
    <property type="entry name" value="PDZ_6"/>
</dbReference>
<feature type="region of interest" description="Disordered" evidence="6">
    <location>
        <begin position="396"/>
        <end position="495"/>
    </location>
</feature>
<keyword evidence="2 5" id="KW-0645">Protease</keyword>
<evidence type="ECO:0000256" key="1">
    <source>
        <dbReference type="ARBA" id="ARBA00009179"/>
    </source>
</evidence>
<dbReference type="AlphaFoldDB" id="A0A2Z4Y699"/>
<dbReference type="GO" id="GO:0007165">
    <property type="term" value="P:signal transduction"/>
    <property type="evidence" value="ECO:0007669"/>
    <property type="project" value="TreeGrafter"/>
</dbReference>
<dbReference type="Gene3D" id="3.90.226.10">
    <property type="entry name" value="2-enoyl-CoA Hydratase, Chain A, domain 1"/>
    <property type="match status" value="1"/>
</dbReference>
<evidence type="ECO:0000256" key="2">
    <source>
        <dbReference type="ARBA" id="ARBA00022670"/>
    </source>
</evidence>
<dbReference type="Pfam" id="PF22694">
    <property type="entry name" value="CtpB_N-like"/>
    <property type="match status" value="1"/>
</dbReference>
<dbReference type="SMART" id="SM00228">
    <property type="entry name" value="PDZ"/>
    <property type="match status" value="1"/>
</dbReference>
<proteinExistence type="inferred from homology"/>
<name>A0A2Z4Y699_SUMC1</name>
<evidence type="ECO:0000256" key="4">
    <source>
        <dbReference type="ARBA" id="ARBA00022825"/>
    </source>
</evidence>
<feature type="transmembrane region" description="Helical" evidence="7">
    <location>
        <begin position="14"/>
        <end position="33"/>
    </location>
</feature>
<reference evidence="9 10" key="1">
    <citation type="submission" date="2018-05" db="EMBL/GenBank/DDBJ databases">
        <title>A metagenomic window into the 2 km-deep terrestrial subsurface aquifer revealed taxonomically and functionally diverse microbial community comprising novel uncultured bacterial lineages.</title>
        <authorList>
            <person name="Kadnikov V.V."/>
            <person name="Mardanov A.V."/>
            <person name="Beletsky A.V."/>
            <person name="Banks D."/>
            <person name="Pimenov N.V."/>
            <person name="Frank Y.A."/>
            <person name="Karnachuk O.V."/>
            <person name="Ravin N.V."/>
        </authorList>
    </citation>
    <scope>NUCLEOTIDE SEQUENCE [LARGE SCALE GENOMIC DNA]</scope>
    <source>
        <strain evidence="9">BY</strain>
    </source>
</reference>
<keyword evidence="7" id="KW-1133">Transmembrane helix</keyword>
<dbReference type="KEGG" id="schv:BRCON_1581"/>
<dbReference type="GO" id="GO:0008236">
    <property type="term" value="F:serine-type peptidase activity"/>
    <property type="evidence" value="ECO:0007669"/>
    <property type="project" value="UniProtKB-KW"/>
</dbReference>
<dbReference type="Proteomes" id="UP000262583">
    <property type="component" value="Chromosome"/>
</dbReference>
<dbReference type="GO" id="GO:0004175">
    <property type="term" value="F:endopeptidase activity"/>
    <property type="evidence" value="ECO:0007669"/>
    <property type="project" value="TreeGrafter"/>
</dbReference>
<organism evidence="9 10">
    <name type="scientific">Sumerlaea chitinivorans</name>
    <dbReference type="NCBI Taxonomy" id="2250252"/>
    <lineage>
        <taxon>Bacteria</taxon>
        <taxon>Candidatus Sumerlaeota</taxon>
        <taxon>Candidatus Sumerlaeia</taxon>
        <taxon>Candidatus Sumerlaeales</taxon>
        <taxon>Candidatus Sumerlaeaceae</taxon>
        <taxon>Candidatus Sumerlaea</taxon>
    </lineage>
</organism>
<dbReference type="GO" id="GO:0030288">
    <property type="term" value="C:outer membrane-bounded periplasmic space"/>
    <property type="evidence" value="ECO:0007669"/>
    <property type="project" value="TreeGrafter"/>
</dbReference>
<dbReference type="InterPro" id="IPR004447">
    <property type="entry name" value="Peptidase_S41A"/>
</dbReference>
<dbReference type="SMART" id="SM00245">
    <property type="entry name" value="TSPc"/>
    <property type="match status" value="1"/>
</dbReference>
<dbReference type="InterPro" id="IPR055210">
    <property type="entry name" value="CtpA/B_N"/>
</dbReference>
<evidence type="ECO:0000313" key="9">
    <source>
        <dbReference type="EMBL" id="AXA36358.1"/>
    </source>
</evidence>
<dbReference type="InterPro" id="IPR001478">
    <property type="entry name" value="PDZ"/>
</dbReference>
<dbReference type="PANTHER" id="PTHR32060">
    <property type="entry name" value="TAIL-SPECIFIC PROTEASE"/>
    <property type="match status" value="1"/>
</dbReference>
<dbReference type="InterPro" id="IPR029045">
    <property type="entry name" value="ClpP/crotonase-like_dom_sf"/>
</dbReference>
<feature type="domain" description="PDZ" evidence="8">
    <location>
        <begin position="95"/>
        <end position="162"/>
    </location>
</feature>
<dbReference type="SUPFAM" id="SSF52096">
    <property type="entry name" value="ClpP/crotonase"/>
    <property type="match status" value="1"/>
</dbReference>
<dbReference type="FunFam" id="2.30.42.10:FF:000063">
    <property type="entry name" value="Peptidase, S41 family"/>
    <property type="match status" value="1"/>
</dbReference>
<evidence type="ECO:0000256" key="7">
    <source>
        <dbReference type="SAM" id="Phobius"/>
    </source>
</evidence>
<dbReference type="SUPFAM" id="SSF50156">
    <property type="entry name" value="PDZ domain-like"/>
    <property type="match status" value="1"/>
</dbReference>
<feature type="compositionally biased region" description="Polar residues" evidence="6">
    <location>
        <begin position="413"/>
        <end position="423"/>
    </location>
</feature>
<keyword evidence="7" id="KW-0812">Transmembrane</keyword>
<dbReference type="Pfam" id="PF03572">
    <property type="entry name" value="Peptidase_S41"/>
    <property type="match status" value="1"/>
</dbReference>